<feature type="domain" description="RES" evidence="1">
    <location>
        <begin position="13"/>
        <end position="127"/>
    </location>
</feature>
<keyword evidence="3" id="KW-1185">Reference proteome</keyword>
<dbReference type="EMBL" id="JAWDID010000016">
    <property type="protein sequence ID" value="MDU0340760.1"/>
    <property type="molecule type" value="Genomic_DNA"/>
</dbReference>
<dbReference type="InterPro" id="IPR014914">
    <property type="entry name" value="RES_dom"/>
</dbReference>
<dbReference type="Pfam" id="PF08808">
    <property type="entry name" value="RES"/>
    <property type="match status" value="1"/>
</dbReference>
<evidence type="ECO:0000313" key="3">
    <source>
        <dbReference type="Proteomes" id="UP001254257"/>
    </source>
</evidence>
<accession>A0ABU3S7I3</accession>
<proteinExistence type="predicted"/>
<reference evidence="2 3" key="1">
    <citation type="submission" date="2023-09" db="EMBL/GenBank/DDBJ databases">
        <title>Whole genome shotgun sequencing (WGS) of Bosea sp. ZW T0_25, isolated from stored onions (Allium cepa).</title>
        <authorList>
            <person name="Stoll D.A."/>
            <person name="Huch M."/>
        </authorList>
    </citation>
    <scope>NUCLEOTIDE SEQUENCE [LARGE SCALE GENOMIC DNA]</scope>
    <source>
        <strain evidence="2 3">ZW T0_25</strain>
    </source>
</reference>
<organism evidence="2 3">
    <name type="scientific">Bosea rubneri</name>
    <dbReference type="NCBI Taxonomy" id="3075434"/>
    <lineage>
        <taxon>Bacteria</taxon>
        <taxon>Pseudomonadati</taxon>
        <taxon>Pseudomonadota</taxon>
        <taxon>Alphaproteobacteria</taxon>
        <taxon>Hyphomicrobiales</taxon>
        <taxon>Boseaceae</taxon>
        <taxon>Bosea</taxon>
    </lineage>
</organism>
<protein>
    <submittedName>
        <fullName evidence="2">RES family NAD+ phosphorylase</fullName>
    </submittedName>
</protein>
<evidence type="ECO:0000259" key="1">
    <source>
        <dbReference type="SMART" id="SM00953"/>
    </source>
</evidence>
<sequence length="148" mass="16196">MRVWRVCRAAFADLNGEGARLYGGRWNSPGRPVVYTAENPALAILEVRVHLDLEPDLIPDDYVLVEVDLAEAACEEITVLPENPRQLGDAWLAEGRTPVLKVPSFAAPRSANFLINPACVGGSSVAVIGQQKFSFDRRLWLPLSGTIL</sequence>
<comment type="caution">
    <text evidence="2">The sequence shown here is derived from an EMBL/GenBank/DDBJ whole genome shotgun (WGS) entry which is preliminary data.</text>
</comment>
<dbReference type="SMART" id="SM00953">
    <property type="entry name" value="RES"/>
    <property type="match status" value="1"/>
</dbReference>
<dbReference type="Proteomes" id="UP001254257">
    <property type="component" value="Unassembled WGS sequence"/>
</dbReference>
<evidence type="ECO:0000313" key="2">
    <source>
        <dbReference type="EMBL" id="MDU0340760.1"/>
    </source>
</evidence>
<name>A0ABU3S7I3_9HYPH</name>
<dbReference type="RefSeq" id="WP_316018611.1">
    <property type="nucleotide sequence ID" value="NZ_JAWDID010000016.1"/>
</dbReference>
<gene>
    <name evidence="2" type="ORF">RKE40_12740</name>
</gene>